<evidence type="ECO:0000313" key="2">
    <source>
        <dbReference type="Proteomes" id="UP000231503"/>
    </source>
</evidence>
<protein>
    <submittedName>
        <fullName evidence="1">Uncharacterized protein</fullName>
    </submittedName>
</protein>
<evidence type="ECO:0000313" key="1">
    <source>
        <dbReference type="EMBL" id="PIR69434.1"/>
    </source>
</evidence>
<organism evidence="1 2">
    <name type="scientific">Candidatus Niyogibacteria bacterium CG10_big_fil_rev_8_21_14_0_10_46_36</name>
    <dbReference type="NCBI Taxonomy" id="1974726"/>
    <lineage>
        <taxon>Bacteria</taxon>
        <taxon>Candidatus Niyogiibacteriota</taxon>
    </lineage>
</organism>
<proteinExistence type="predicted"/>
<sequence>MIVKHDKIDDRPHQTVNSSHTLSIEECKKYLGETDLTDKEIMELRDVICSFIDGILDNYFDGLVQ</sequence>
<gene>
    <name evidence="1" type="ORF">COU47_03655</name>
</gene>
<dbReference type="AlphaFoldDB" id="A0A2H0TEP9"/>
<name>A0A2H0TEP9_9BACT</name>
<accession>A0A2H0TEP9</accession>
<dbReference type="Proteomes" id="UP000231503">
    <property type="component" value="Unassembled WGS sequence"/>
</dbReference>
<dbReference type="EMBL" id="PFCO01000008">
    <property type="protein sequence ID" value="PIR69434.1"/>
    <property type="molecule type" value="Genomic_DNA"/>
</dbReference>
<comment type="caution">
    <text evidence="1">The sequence shown here is derived from an EMBL/GenBank/DDBJ whole genome shotgun (WGS) entry which is preliminary data.</text>
</comment>
<reference evidence="2" key="1">
    <citation type="submission" date="2017-09" db="EMBL/GenBank/DDBJ databases">
        <title>Depth-based differentiation of microbial function through sediment-hosted aquifers and enrichment of novel symbionts in the deep terrestrial subsurface.</title>
        <authorList>
            <person name="Probst A.J."/>
            <person name="Ladd B."/>
            <person name="Jarett J.K."/>
            <person name="Geller-Mcgrath D.E."/>
            <person name="Sieber C.M.K."/>
            <person name="Emerson J.B."/>
            <person name="Anantharaman K."/>
            <person name="Thomas B.C."/>
            <person name="Malmstrom R."/>
            <person name="Stieglmeier M."/>
            <person name="Klingl A."/>
            <person name="Woyke T."/>
            <person name="Ryan C.M."/>
            <person name="Banfield J.F."/>
        </authorList>
    </citation>
    <scope>NUCLEOTIDE SEQUENCE [LARGE SCALE GENOMIC DNA]</scope>
</reference>